<protein>
    <submittedName>
        <fullName evidence="3">Uncharacterized protein</fullName>
    </submittedName>
</protein>
<keyword evidence="4" id="KW-1185">Reference proteome</keyword>
<evidence type="ECO:0000313" key="4">
    <source>
        <dbReference type="Proteomes" id="UP000268350"/>
    </source>
</evidence>
<proteinExistence type="predicted"/>
<dbReference type="EMBL" id="OUUW01000003">
    <property type="protein sequence ID" value="SPP78020.1"/>
    <property type="molecule type" value="Genomic_DNA"/>
</dbReference>
<evidence type="ECO:0000313" key="3">
    <source>
        <dbReference type="EMBL" id="SPP78020.1"/>
    </source>
</evidence>
<feature type="region of interest" description="Disordered" evidence="1">
    <location>
        <begin position="86"/>
        <end position="124"/>
    </location>
</feature>
<evidence type="ECO:0000256" key="2">
    <source>
        <dbReference type="SAM" id="SignalP"/>
    </source>
</evidence>
<feature type="signal peptide" evidence="2">
    <location>
        <begin position="1"/>
        <end position="25"/>
    </location>
</feature>
<gene>
    <name evidence="3" type="ORF">DGUA_6G010594</name>
</gene>
<organism evidence="3 4">
    <name type="scientific">Drosophila guanche</name>
    <name type="common">Fruit fly</name>
    <dbReference type="NCBI Taxonomy" id="7266"/>
    <lineage>
        <taxon>Eukaryota</taxon>
        <taxon>Metazoa</taxon>
        <taxon>Ecdysozoa</taxon>
        <taxon>Arthropoda</taxon>
        <taxon>Hexapoda</taxon>
        <taxon>Insecta</taxon>
        <taxon>Pterygota</taxon>
        <taxon>Neoptera</taxon>
        <taxon>Endopterygota</taxon>
        <taxon>Diptera</taxon>
        <taxon>Brachycera</taxon>
        <taxon>Muscomorpha</taxon>
        <taxon>Ephydroidea</taxon>
        <taxon>Drosophilidae</taxon>
        <taxon>Drosophila</taxon>
        <taxon>Sophophora</taxon>
    </lineage>
</organism>
<accession>A0A3B0JRE7</accession>
<dbReference type="Proteomes" id="UP000268350">
    <property type="component" value="Unassembled WGS sequence"/>
</dbReference>
<dbReference type="AlphaFoldDB" id="A0A3B0JRE7"/>
<evidence type="ECO:0000256" key="1">
    <source>
        <dbReference type="SAM" id="MobiDB-lite"/>
    </source>
</evidence>
<dbReference type="OMA" id="CDEVKNP"/>
<feature type="chain" id="PRO_5017371273" evidence="2">
    <location>
        <begin position="26"/>
        <end position="124"/>
    </location>
</feature>
<sequence length="124" mass="13441">MKSFLLCSTLFAVLLIVQVQVQVRADCDETKSPDDSDFKHFFKNLGCKVKQGAEDVAEAAKPYTDKIGEGAKDFGSSVAHKYDELKHRLSDDTSSPKPPSAVPYDAPTEKVPLAPIAPSHPPAL</sequence>
<keyword evidence="2" id="KW-0732">Signal</keyword>
<name>A0A3B0JRE7_DROGU</name>
<dbReference type="OrthoDB" id="8013751at2759"/>
<reference evidence="4" key="1">
    <citation type="submission" date="2018-01" db="EMBL/GenBank/DDBJ databases">
        <authorList>
            <person name="Alioto T."/>
            <person name="Alioto T."/>
        </authorList>
    </citation>
    <scope>NUCLEOTIDE SEQUENCE [LARGE SCALE GENOMIC DNA]</scope>
</reference>